<dbReference type="OrthoDB" id="4823581at2759"/>
<evidence type="ECO:0000313" key="3">
    <source>
        <dbReference type="Proteomes" id="UP000434172"/>
    </source>
</evidence>
<keyword evidence="3" id="KW-1185">Reference proteome</keyword>
<evidence type="ECO:0000313" key="2">
    <source>
        <dbReference type="EMBL" id="KAF0319705.1"/>
    </source>
</evidence>
<proteinExistence type="predicted"/>
<protein>
    <submittedName>
        <fullName evidence="2">Uncharacterized protein</fullName>
    </submittedName>
</protein>
<feature type="compositionally biased region" description="Polar residues" evidence="1">
    <location>
        <begin position="207"/>
        <end position="234"/>
    </location>
</feature>
<accession>A0A8H3ZQ52</accession>
<dbReference type="AlphaFoldDB" id="A0A8H3ZQ52"/>
<dbReference type="Proteomes" id="UP000434172">
    <property type="component" value="Unassembled WGS sequence"/>
</dbReference>
<name>A0A8H3ZQ52_9PEZI</name>
<sequence length="487" mass="53880">MAPVPRDLTAWKAQVIQQGVGNKTLGEIKPTSGSKIPHSAFLQLRAVWLPDKLASEATKNLYETGLIGDFTELINKVVTHGFSQADTFHNFLDDICGSSNKTPAPQSDESLVNAPAIEPKFSSFVVPLGQWKLLKPAAPERVVASTPPHNAIKNKGALPLDYDKPPLSPSFSKELDLGVVDITSLLMSQQLETPSKVRVKESPATPLDQSQADGASASLTRSPLESPAFSSGGESESEPIAQVAGRPESSSTISLRKLRTKYEVQTSNFFSSFFYAFFPHYLTFVWTRYLEVVTEEASYRFGGKHPVSSGTATSSHPIFIARTDGAFYEVGDDGSRNKRGFLPFELKPYCRAEKLDATCREETAEMAAIIYEEFVMDKQHPPSDEQEALDKTHHRFMLSLNRDEFYITVATFTGHYISYISSTSTPSNPSNLEAKHLISFQPHGPFSLLNRNHMTIFRGIMLSMAMKKINHRGSKGQIVLNALQSRR</sequence>
<feature type="region of interest" description="Disordered" evidence="1">
    <location>
        <begin position="193"/>
        <end position="246"/>
    </location>
</feature>
<comment type="caution">
    <text evidence="2">The sequence shown here is derived from an EMBL/GenBank/DDBJ whole genome shotgun (WGS) entry which is preliminary data.</text>
</comment>
<evidence type="ECO:0000256" key="1">
    <source>
        <dbReference type="SAM" id="MobiDB-lite"/>
    </source>
</evidence>
<dbReference type="EMBL" id="WOWK01000092">
    <property type="protein sequence ID" value="KAF0319705.1"/>
    <property type="molecule type" value="Genomic_DNA"/>
</dbReference>
<reference evidence="2 3" key="1">
    <citation type="submission" date="2019-12" db="EMBL/GenBank/DDBJ databases">
        <title>A genome sequence resource for the geographically widespread anthracnose pathogen Colletotrichum asianum.</title>
        <authorList>
            <person name="Meng Y."/>
        </authorList>
    </citation>
    <scope>NUCLEOTIDE SEQUENCE [LARGE SCALE GENOMIC DNA]</scope>
    <source>
        <strain evidence="2 3">ICMP 18580</strain>
    </source>
</reference>
<organism evidence="2 3">
    <name type="scientific">Colletotrichum asianum</name>
    <dbReference type="NCBI Taxonomy" id="702518"/>
    <lineage>
        <taxon>Eukaryota</taxon>
        <taxon>Fungi</taxon>
        <taxon>Dikarya</taxon>
        <taxon>Ascomycota</taxon>
        <taxon>Pezizomycotina</taxon>
        <taxon>Sordariomycetes</taxon>
        <taxon>Hypocreomycetidae</taxon>
        <taxon>Glomerellales</taxon>
        <taxon>Glomerellaceae</taxon>
        <taxon>Colletotrichum</taxon>
        <taxon>Colletotrichum gloeosporioides species complex</taxon>
    </lineage>
</organism>
<gene>
    <name evidence="2" type="ORF">GQ607_013070</name>
</gene>